<organism evidence="2 3">
    <name type="scientific">Rhizobium leguminosarum</name>
    <dbReference type="NCBI Taxonomy" id="384"/>
    <lineage>
        <taxon>Bacteria</taxon>
        <taxon>Pseudomonadati</taxon>
        <taxon>Pseudomonadota</taxon>
        <taxon>Alphaproteobacteria</taxon>
        <taxon>Hyphomicrobiales</taxon>
        <taxon>Rhizobiaceae</taxon>
        <taxon>Rhizobium/Agrobacterium group</taxon>
        <taxon>Rhizobium</taxon>
    </lineage>
</organism>
<dbReference type="Proteomes" id="UP000471560">
    <property type="component" value="Unassembled WGS sequence"/>
</dbReference>
<keyword evidence="1" id="KW-0472">Membrane</keyword>
<name>A0A6P0BB11_RHILE</name>
<evidence type="ECO:0000313" key="3">
    <source>
        <dbReference type="Proteomes" id="UP000471560"/>
    </source>
</evidence>
<dbReference type="RefSeq" id="WP_164577664.1">
    <property type="nucleotide sequence ID" value="NZ_JAAXDH010000046.1"/>
</dbReference>
<dbReference type="EMBL" id="WUEZ01000024">
    <property type="protein sequence ID" value="NEI36336.1"/>
    <property type="molecule type" value="Genomic_DNA"/>
</dbReference>
<accession>A0A6P0BB11</accession>
<sequence length="158" mass="18076">MNIRRGFFRLWLVLSVIWIVAVGLIGWEPIRRDQWWSADPNPFADSPVRCENATGTANVDYTRRNAPEPWNAYRTPGYACWYPEGRFRTLFPSYNAVSHAKLTEMLYQNLGWEQATDSDKFIRTKPVALFAFVPPVASLIIGAAFVWAFSGFSRPKAP</sequence>
<gene>
    <name evidence="2" type="ORF">GR204_20480</name>
</gene>
<protein>
    <submittedName>
        <fullName evidence="2">Uncharacterized protein</fullName>
    </submittedName>
</protein>
<feature type="transmembrane region" description="Helical" evidence="1">
    <location>
        <begin position="127"/>
        <end position="149"/>
    </location>
</feature>
<evidence type="ECO:0000313" key="2">
    <source>
        <dbReference type="EMBL" id="NEI36336.1"/>
    </source>
</evidence>
<reference evidence="2 3" key="1">
    <citation type="submission" date="2019-12" db="EMBL/GenBank/DDBJ databases">
        <title>Rhizobium genotypes associated with high levels of biological nitrogen fixation by grain legumes in a temperate-maritime cropping system.</title>
        <authorList>
            <person name="Maluk M."/>
            <person name="Francesc Ferrando Molina F."/>
            <person name="Lopez Del Egido L."/>
            <person name="Lafos M."/>
            <person name="Langarica-Fuentes A."/>
            <person name="Gebre Yohannes G."/>
            <person name="Young M.W."/>
            <person name="Martin P."/>
            <person name="Gantlett R."/>
            <person name="Kenicer G."/>
            <person name="Hawes C."/>
            <person name="Begg G.S."/>
            <person name="Quilliam R.S."/>
            <person name="Squire G.R."/>
            <person name="Poole P.S."/>
            <person name="Young P.W."/>
            <person name="Iannetta P.M."/>
            <person name="James E.K."/>
        </authorList>
    </citation>
    <scope>NUCLEOTIDE SEQUENCE [LARGE SCALE GENOMIC DNA]</scope>
    <source>
        <strain evidence="2 3">JHI1096</strain>
    </source>
</reference>
<proteinExistence type="predicted"/>
<dbReference type="AlphaFoldDB" id="A0A6P0BB11"/>
<keyword evidence="1" id="KW-0812">Transmembrane</keyword>
<evidence type="ECO:0000256" key="1">
    <source>
        <dbReference type="SAM" id="Phobius"/>
    </source>
</evidence>
<comment type="caution">
    <text evidence="2">The sequence shown here is derived from an EMBL/GenBank/DDBJ whole genome shotgun (WGS) entry which is preliminary data.</text>
</comment>
<keyword evidence="1" id="KW-1133">Transmembrane helix</keyword>
<feature type="transmembrane region" description="Helical" evidence="1">
    <location>
        <begin position="6"/>
        <end position="27"/>
    </location>
</feature>